<dbReference type="AlphaFoldDB" id="A0A087H2K6"/>
<protein>
    <submittedName>
        <fullName evidence="2">Uncharacterized protein</fullName>
    </submittedName>
</protein>
<feature type="compositionally biased region" description="Basic and acidic residues" evidence="1">
    <location>
        <begin position="133"/>
        <end position="145"/>
    </location>
</feature>
<evidence type="ECO:0000313" key="3">
    <source>
        <dbReference type="Proteomes" id="UP000029120"/>
    </source>
</evidence>
<sequence length="160" mass="17917">MLLKTATKCTQDSGAVLLRFWKGLRTEFHVALGGGTYHTTARLADDAARLEKMGRDRELEKEQGMFEVLGDPVPAPPAAAAHMDQRNTRPAEWPYFLIAYQTHADLRINPSPGKEAGRGSNKWLEESEDESDIWSKVEPEWKSHWDSPPSVTNPDKTQSG</sequence>
<organism evidence="2 3">
    <name type="scientific">Arabis alpina</name>
    <name type="common">Alpine rock-cress</name>
    <dbReference type="NCBI Taxonomy" id="50452"/>
    <lineage>
        <taxon>Eukaryota</taxon>
        <taxon>Viridiplantae</taxon>
        <taxon>Streptophyta</taxon>
        <taxon>Embryophyta</taxon>
        <taxon>Tracheophyta</taxon>
        <taxon>Spermatophyta</taxon>
        <taxon>Magnoliopsida</taxon>
        <taxon>eudicotyledons</taxon>
        <taxon>Gunneridae</taxon>
        <taxon>Pentapetalae</taxon>
        <taxon>rosids</taxon>
        <taxon>malvids</taxon>
        <taxon>Brassicales</taxon>
        <taxon>Brassicaceae</taxon>
        <taxon>Arabideae</taxon>
        <taxon>Arabis</taxon>
    </lineage>
</organism>
<proteinExistence type="predicted"/>
<evidence type="ECO:0000313" key="2">
    <source>
        <dbReference type="EMBL" id="KFK36358.1"/>
    </source>
</evidence>
<feature type="region of interest" description="Disordered" evidence="1">
    <location>
        <begin position="108"/>
        <end position="160"/>
    </location>
</feature>
<accession>A0A087H2K6</accession>
<gene>
    <name evidence="2" type="ordered locus">AALP_Aa4g112900</name>
</gene>
<keyword evidence="3" id="KW-1185">Reference proteome</keyword>
<dbReference type="EMBL" id="CM002872">
    <property type="protein sequence ID" value="KFK36358.1"/>
    <property type="molecule type" value="Genomic_DNA"/>
</dbReference>
<feature type="compositionally biased region" description="Polar residues" evidence="1">
    <location>
        <begin position="149"/>
        <end position="160"/>
    </location>
</feature>
<name>A0A087H2K6_ARAAL</name>
<dbReference type="Gramene" id="KFK36358">
    <property type="protein sequence ID" value="KFK36358"/>
    <property type="gene ID" value="AALP_AA4G112900"/>
</dbReference>
<reference evidence="3" key="1">
    <citation type="journal article" date="2015" name="Nat. Plants">
        <title>Genome expansion of Arabis alpina linked with retrotransposition and reduced symmetric DNA methylation.</title>
        <authorList>
            <person name="Willing E.M."/>
            <person name="Rawat V."/>
            <person name="Mandakova T."/>
            <person name="Maumus F."/>
            <person name="James G.V."/>
            <person name="Nordstroem K.J."/>
            <person name="Becker C."/>
            <person name="Warthmann N."/>
            <person name="Chica C."/>
            <person name="Szarzynska B."/>
            <person name="Zytnicki M."/>
            <person name="Albani M.C."/>
            <person name="Kiefer C."/>
            <person name="Bergonzi S."/>
            <person name="Castaings L."/>
            <person name="Mateos J.L."/>
            <person name="Berns M.C."/>
            <person name="Bujdoso N."/>
            <person name="Piofczyk T."/>
            <person name="de Lorenzo L."/>
            <person name="Barrero-Sicilia C."/>
            <person name="Mateos I."/>
            <person name="Piednoel M."/>
            <person name="Hagmann J."/>
            <person name="Chen-Min-Tao R."/>
            <person name="Iglesias-Fernandez R."/>
            <person name="Schuster S.C."/>
            <person name="Alonso-Blanco C."/>
            <person name="Roudier F."/>
            <person name="Carbonero P."/>
            <person name="Paz-Ares J."/>
            <person name="Davis S.J."/>
            <person name="Pecinka A."/>
            <person name="Quesneville H."/>
            <person name="Colot V."/>
            <person name="Lysak M.A."/>
            <person name="Weigel D."/>
            <person name="Coupland G."/>
            <person name="Schneeberger K."/>
        </authorList>
    </citation>
    <scope>NUCLEOTIDE SEQUENCE [LARGE SCALE GENOMIC DNA]</scope>
    <source>
        <strain evidence="3">cv. Pajares</strain>
    </source>
</reference>
<dbReference type="Proteomes" id="UP000029120">
    <property type="component" value="Chromosome 4"/>
</dbReference>
<evidence type="ECO:0000256" key="1">
    <source>
        <dbReference type="SAM" id="MobiDB-lite"/>
    </source>
</evidence>